<reference evidence="12 13" key="1">
    <citation type="submission" date="2022-12" db="EMBL/GenBank/DDBJ databases">
        <title>Chromosome-scale assembly of the Ensete ventricosum genome.</title>
        <authorList>
            <person name="Dussert Y."/>
            <person name="Stocks J."/>
            <person name="Wendawek A."/>
            <person name="Woldeyes F."/>
            <person name="Nichols R.A."/>
            <person name="Borrell J.S."/>
        </authorList>
    </citation>
    <scope>NUCLEOTIDE SEQUENCE [LARGE SCALE GENOMIC DNA]</scope>
    <source>
        <strain evidence="13">cv. Maze</strain>
        <tissue evidence="12">Seeds</tissue>
    </source>
</reference>
<dbReference type="Pfam" id="PF00111">
    <property type="entry name" value="Fer2"/>
    <property type="match status" value="1"/>
</dbReference>
<comment type="cofactor">
    <cofactor evidence="9">
        <name>[2Fe-2S] cluster</name>
        <dbReference type="ChEBI" id="CHEBI:190135"/>
    </cofactor>
</comment>
<dbReference type="CDD" id="cd00207">
    <property type="entry name" value="fer2"/>
    <property type="match status" value="1"/>
</dbReference>
<keyword evidence="3" id="KW-0813">Transport</keyword>
<keyword evidence="13" id="KW-1185">Reference proteome</keyword>
<evidence type="ECO:0000256" key="7">
    <source>
        <dbReference type="ARBA" id="ARBA00023004"/>
    </source>
</evidence>
<dbReference type="PANTHER" id="PTHR43112:SF10">
    <property type="entry name" value="FERREDOXIN C 2, CHLOROPLASTIC"/>
    <property type="match status" value="1"/>
</dbReference>
<dbReference type="GO" id="GO:0046872">
    <property type="term" value="F:metal ion binding"/>
    <property type="evidence" value="ECO:0007669"/>
    <property type="project" value="UniProtKB-KW"/>
</dbReference>
<feature type="compositionally biased region" description="Low complexity" evidence="10">
    <location>
        <begin position="60"/>
        <end position="76"/>
    </location>
</feature>
<comment type="caution">
    <text evidence="12">The sequence shown here is derived from an EMBL/GenBank/DDBJ whole genome shotgun (WGS) entry which is preliminary data.</text>
</comment>
<proteinExistence type="inferred from homology"/>
<dbReference type="InterPro" id="IPR012675">
    <property type="entry name" value="Beta-grasp_dom_sf"/>
</dbReference>
<name>A0AAV8RR27_ENSVE</name>
<evidence type="ECO:0000313" key="12">
    <source>
        <dbReference type="EMBL" id="KAJ8504589.1"/>
    </source>
</evidence>
<evidence type="ECO:0000256" key="2">
    <source>
        <dbReference type="ARBA" id="ARBA00007874"/>
    </source>
</evidence>
<evidence type="ECO:0000256" key="1">
    <source>
        <dbReference type="ARBA" id="ARBA00004229"/>
    </source>
</evidence>
<evidence type="ECO:0000256" key="8">
    <source>
        <dbReference type="ARBA" id="ARBA00023014"/>
    </source>
</evidence>
<organism evidence="12 13">
    <name type="scientific">Ensete ventricosum</name>
    <name type="common">Abyssinian banana</name>
    <name type="synonym">Musa ensete</name>
    <dbReference type="NCBI Taxonomy" id="4639"/>
    <lineage>
        <taxon>Eukaryota</taxon>
        <taxon>Viridiplantae</taxon>
        <taxon>Streptophyta</taxon>
        <taxon>Embryophyta</taxon>
        <taxon>Tracheophyta</taxon>
        <taxon>Spermatophyta</taxon>
        <taxon>Magnoliopsida</taxon>
        <taxon>Liliopsida</taxon>
        <taxon>Zingiberales</taxon>
        <taxon>Musaceae</taxon>
        <taxon>Ensete</taxon>
    </lineage>
</organism>
<feature type="region of interest" description="Disordered" evidence="10">
    <location>
        <begin position="43"/>
        <end position="76"/>
    </location>
</feature>
<dbReference type="GO" id="GO:0051537">
    <property type="term" value="F:2 iron, 2 sulfur cluster binding"/>
    <property type="evidence" value="ECO:0007669"/>
    <property type="project" value="UniProtKB-KW"/>
</dbReference>
<dbReference type="EMBL" id="JAQQAF010000002">
    <property type="protein sequence ID" value="KAJ8504589.1"/>
    <property type="molecule type" value="Genomic_DNA"/>
</dbReference>
<gene>
    <name evidence="12" type="ORF">OPV22_005475</name>
</gene>
<evidence type="ECO:0000256" key="5">
    <source>
        <dbReference type="ARBA" id="ARBA00022723"/>
    </source>
</evidence>
<evidence type="ECO:0000256" key="10">
    <source>
        <dbReference type="SAM" id="MobiDB-lite"/>
    </source>
</evidence>
<sequence length="199" mass="22219">MMHAAAVMHLPIPSSNYCRPSFLTSSSSTIILLEQVRPLQRRRYSSSERSSMTVRAELQATNPTTATSSSSSSIATHRVTVHDRQRGIVHEFFVPEDQYILHTAESQNISLPFACRHGCCTSCAVRVRSGQIRQPEALGISAELKAKGYALLCVGFPSSDIEVETQDEDEVYWLQFGRYFARGPIERDDYALELAMGDE</sequence>
<evidence type="ECO:0000256" key="4">
    <source>
        <dbReference type="ARBA" id="ARBA00022714"/>
    </source>
</evidence>
<dbReference type="AlphaFoldDB" id="A0AAV8RR27"/>
<keyword evidence="6" id="KW-0249">Electron transport</keyword>
<dbReference type="PROSITE" id="PS51085">
    <property type="entry name" value="2FE2S_FER_2"/>
    <property type="match status" value="1"/>
</dbReference>
<dbReference type="SUPFAM" id="SSF54292">
    <property type="entry name" value="2Fe-2S ferredoxin-like"/>
    <property type="match status" value="1"/>
</dbReference>
<dbReference type="Proteomes" id="UP001222027">
    <property type="component" value="Unassembled WGS sequence"/>
</dbReference>
<keyword evidence="7" id="KW-0408">Iron</keyword>
<comment type="similarity">
    <text evidence="2">Belongs to the 2Fe2S plant-type ferredoxin family.</text>
</comment>
<evidence type="ECO:0000256" key="6">
    <source>
        <dbReference type="ARBA" id="ARBA00022982"/>
    </source>
</evidence>
<dbReference type="GO" id="GO:0009507">
    <property type="term" value="C:chloroplast"/>
    <property type="evidence" value="ECO:0007669"/>
    <property type="project" value="UniProtKB-SubCell"/>
</dbReference>
<feature type="domain" description="2Fe-2S ferredoxin-type" evidence="11">
    <location>
        <begin position="77"/>
        <end position="169"/>
    </location>
</feature>
<comment type="subcellular location">
    <subcellularLocation>
        <location evidence="1">Plastid</location>
        <location evidence="1">Chloroplast</location>
    </subcellularLocation>
</comment>
<evidence type="ECO:0000259" key="11">
    <source>
        <dbReference type="PROSITE" id="PS51085"/>
    </source>
</evidence>
<evidence type="ECO:0000256" key="3">
    <source>
        <dbReference type="ARBA" id="ARBA00022448"/>
    </source>
</evidence>
<dbReference type="Gene3D" id="3.10.20.30">
    <property type="match status" value="1"/>
</dbReference>
<dbReference type="InterPro" id="IPR036010">
    <property type="entry name" value="2Fe-2S_ferredoxin-like_sf"/>
</dbReference>
<dbReference type="PANTHER" id="PTHR43112">
    <property type="entry name" value="FERREDOXIN"/>
    <property type="match status" value="1"/>
</dbReference>
<keyword evidence="4" id="KW-0001">2Fe-2S</keyword>
<protein>
    <recommendedName>
        <fullName evidence="11">2Fe-2S ferredoxin-type domain-containing protein</fullName>
    </recommendedName>
</protein>
<keyword evidence="5" id="KW-0479">Metal-binding</keyword>
<keyword evidence="8" id="KW-0411">Iron-sulfur</keyword>
<accession>A0AAV8RR27</accession>
<evidence type="ECO:0000256" key="9">
    <source>
        <dbReference type="ARBA" id="ARBA00034078"/>
    </source>
</evidence>
<dbReference type="InterPro" id="IPR001041">
    <property type="entry name" value="2Fe-2S_ferredoxin-type"/>
</dbReference>
<evidence type="ECO:0000313" key="13">
    <source>
        <dbReference type="Proteomes" id="UP001222027"/>
    </source>
</evidence>